<dbReference type="Gene3D" id="3.10.580.10">
    <property type="entry name" value="CBS-domain"/>
    <property type="match status" value="1"/>
</dbReference>
<dbReference type="InterPro" id="IPR046342">
    <property type="entry name" value="CBS_dom_sf"/>
</dbReference>
<accession>A0A4P7BTK6</accession>
<keyword evidence="5" id="KW-1185">Reference proteome</keyword>
<dbReference type="PANTHER" id="PTHR43080">
    <property type="entry name" value="CBS DOMAIN-CONTAINING PROTEIN CBSX3, MITOCHONDRIAL"/>
    <property type="match status" value="1"/>
</dbReference>
<dbReference type="RefSeq" id="WP_134356239.1">
    <property type="nucleotide sequence ID" value="NZ_CP038033.1"/>
</dbReference>
<dbReference type="PROSITE" id="PS51371">
    <property type="entry name" value="CBS"/>
    <property type="match status" value="2"/>
</dbReference>
<dbReference type="InterPro" id="IPR000644">
    <property type="entry name" value="CBS_dom"/>
</dbReference>
<feature type="domain" description="CBS" evidence="3">
    <location>
        <begin position="75"/>
        <end position="132"/>
    </location>
</feature>
<evidence type="ECO:0000313" key="5">
    <source>
        <dbReference type="Proteomes" id="UP000294325"/>
    </source>
</evidence>
<sequence>MSVGQYCNREVIVASQDTSILEVAQLMRRHHVGDVLIVEQQREQNIPIGIVTDRDLVVEILAEEVSPDAVTVRDVMSPVITIPEKADLWDTLQQMRYQGIRRMPVVNEKGGLEGILTVDDVLALLAEGLTDLVKLIKHEIEQEARLRSKP</sequence>
<proteinExistence type="predicted"/>
<dbReference type="Proteomes" id="UP000294325">
    <property type="component" value="Chromosome"/>
</dbReference>
<keyword evidence="1 2" id="KW-0129">CBS domain</keyword>
<name>A0A4P7BTK6_9GAMM</name>
<dbReference type="SMART" id="SM00116">
    <property type="entry name" value="CBS"/>
    <property type="match status" value="2"/>
</dbReference>
<dbReference type="EMBL" id="CP038033">
    <property type="protein sequence ID" value="QBQ53223.1"/>
    <property type="molecule type" value="Genomic_DNA"/>
</dbReference>
<evidence type="ECO:0000313" key="4">
    <source>
        <dbReference type="EMBL" id="QBQ53223.1"/>
    </source>
</evidence>
<protein>
    <submittedName>
        <fullName evidence="4">CBS domain-containing protein</fullName>
    </submittedName>
</protein>
<dbReference type="SUPFAM" id="SSF54631">
    <property type="entry name" value="CBS-domain pair"/>
    <property type="match status" value="1"/>
</dbReference>
<gene>
    <name evidence="4" type="ORF">E3U44_00930</name>
</gene>
<dbReference type="KEGG" id="nwr:E3U44_00930"/>
<dbReference type="Pfam" id="PF00571">
    <property type="entry name" value="CBS"/>
    <property type="match status" value="2"/>
</dbReference>
<dbReference type="InterPro" id="IPR051257">
    <property type="entry name" value="Diverse_CBS-Domain"/>
</dbReference>
<feature type="domain" description="CBS" evidence="3">
    <location>
        <begin position="7"/>
        <end position="66"/>
    </location>
</feature>
<evidence type="ECO:0000256" key="2">
    <source>
        <dbReference type="PROSITE-ProRule" id="PRU00703"/>
    </source>
</evidence>
<dbReference type="AlphaFoldDB" id="A0A4P7BTK6"/>
<organism evidence="4 5">
    <name type="scientific">Nitrosococcus wardiae</name>
    <dbReference type="NCBI Taxonomy" id="1814290"/>
    <lineage>
        <taxon>Bacteria</taxon>
        <taxon>Pseudomonadati</taxon>
        <taxon>Pseudomonadota</taxon>
        <taxon>Gammaproteobacteria</taxon>
        <taxon>Chromatiales</taxon>
        <taxon>Chromatiaceae</taxon>
        <taxon>Nitrosococcus</taxon>
    </lineage>
</organism>
<evidence type="ECO:0000259" key="3">
    <source>
        <dbReference type="PROSITE" id="PS51371"/>
    </source>
</evidence>
<dbReference type="PANTHER" id="PTHR43080:SF2">
    <property type="entry name" value="CBS DOMAIN-CONTAINING PROTEIN"/>
    <property type="match status" value="1"/>
</dbReference>
<dbReference type="CDD" id="cd17775">
    <property type="entry name" value="CBS_pair_bact_arch"/>
    <property type="match status" value="1"/>
</dbReference>
<dbReference type="OrthoDB" id="9808528at2"/>
<reference evidence="4 5" key="1">
    <citation type="submission" date="2019-03" db="EMBL/GenBank/DDBJ databases">
        <title>The genome sequence of Nitrosococcus wardiae strain D1FHST reveals the archetypal metabolic capacity of ammonia-oxidizing Gammaproteobacteria.</title>
        <authorList>
            <person name="Wang L."/>
            <person name="Lim C.K."/>
            <person name="Hanson T.E."/>
            <person name="Dang H."/>
            <person name="Klotz M.G."/>
        </authorList>
    </citation>
    <scope>NUCLEOTIDE SEQUENCE [LARGE SCALE GENOMIC DNA]</scope>
    <source>
        <strain evidence="4 5">D1FHS</strain>
    </source>
</reference>
<evidence type="ECO:0000256" key="1">
    <source>
        <dbReference type="ARBA" id="ARBA00023122"/>
    </source>
</evidence>